<dbReference type="InterPro" id="IPR036397">
    <property type="entry name" value="RNaseH_sf"/>
</dbReference>
<dbReference type="AlphaFoldDB" id="A0AAV7JND4"/>
<dbReference type="Proteomes" id="UP001165289">
    <property type="component" value="Unassembled WGS sequence"/>
</dbReference>
<dbReference type="Gene3D" id="3.30.420.10">
    <property type="entry name" value="Ribonuclease H-like superfamily/Ribonuclease H"/>
    <property type="match status" value="1"/>
</dbReference>
<name>A0AAV7JND4_9METZ</name>
<keyword evidence="2" id="KW-1185">Reference proteome</keyword>
<reference evidence="1 2" key="1">
    <citation type="journal article" date="2023" name="BMC Biol.">
        <title>The compact genome of the sponge Oopsacas minuta (Hexactinellida) is lacking key metazoan core genes.</title>
        <authorList>
            <person name="Santini S."/>
            <person name="Schenkelaars Q."/>
            <person name="Jourda C."/>
            <person name="Duchesne M."/>
            <person name="Belahbib H."/>
            <person name="Rocher C."/>
            <person name="Selva M."/>
            <person name="Riesgo A."/>
            <person name="Vervoort M."/>
            <person name="Leys S.P."/>
            <person name="Kodjabachian L."/>
            <person name="Le Bivic A."/>
            <person name="Borchiellini C."/>
            <person name="Claverie J.M."/>
            <person name="Renard E."/>
        </authorList>
    </citation>
    <scope>NUCLEOTIDE SEQUENCE [LARGE SCALE GENOMIC DNA]</scope>
    <source>
        <strain evidence="1">SPO-2</strain>
    </source>
</reference>
<organism evidence="1 2">
    <name type="scientific">Oopsacas minuta</name>
    <dbReference type="NCBI Taxonomy" id="111878"/>
    <lineage>
        <taxon>Eukaryota</taxon>
        <taxon>Metazoa</taxon>
        <taxon>Porifera</taxon>
        <taxon>Hexactinellida</taxon>
        <taxon>Hexasterophora</taxon>
        <taxon>Lyssacinosida</taxon>
        <taxon>Leucopsacidae</taxon>
        <taxon>Oopsacas</taxon>
    </lineage>
</organism>
<comment type="caution">
    <text evidence="1">The sequence shown here is derived from an EMBL/GenBank/DDBJ whole genome shotgun (WGS) entry which is preliminary data.</text>
</comment>
<dbReference type="GO" id="GO:0003676">
    <property type="term" value="F:nucleic acid binding"/>
    <property type="evidence" value="ECO:0007669"/>
    <property type="project" value="InterPro"/>
</dbReference>
<evidence type="ECO:0000313" key="2">
    <source>
        <dbReference type="Proteomes" id="UP001165289"/>
    </source>
</evidence>
<proteinExistence type="predicted"/>
<protein>
    <submittedName>
        <fullName evidence="1">Uncharacterized protein</fullName>
    </submittedName>
</protein>
<accession>A0AAV7JND4</accession>
<dbReference type="EMBL" id="JAKMXF010000317">
    <property type="protein sequence ID" value="KAI6649901.1"/>
    <property type="molecule type" value="Genomic_DNA"/>
</dbReference>
<dbReference type="PANTHER" id="PTHR47326:SF1">
    <property type="entry name" value="HTH PSQ-TYPE DOMAIN-CONTAINING PROTEIN"/>
    <property type="match status" value="1"/>
</dbReference>
<gene>
    <name evidence="1" type="ORF">LOD99_6450</name>
</gene>
<dbReference type="PANTHER" id="PTHR47326">
    <property type="entry name" value="TRANSPOSABLE ELEMENT TC3 TRANSPOSASE-LIKE PROTEIN"/>
    <property type="match status" value="1"/>
</dbReference>
<evidence type="ECO:0000313" key="1">
    <source>
        <dbReference type="EMBL" id="KAI6649901.1"/>
    </source>
</evidence>
<sequence length="202" mass="23112">MEPKLSDLRSKTPGRVAHAGREKLYDTAVKERIRNSVIASPSRSTRKRSQALVIPRTSLMRVMKEDLHLFPYRITTHQTLSDIAKEVRAVLPAAPYSVSTTTQEDVVSAGWGDPTDGSPNWLKVHFKKRVVSRKTSIGWSPYSPDLSPPDFLWGYLKDRMYKNKLRTLEQLKTNIVLEITGISKDLLKSFYQNFALRLKNIR</sequence>